<dbReference type="PRINTS" id="PR00081">
    <property type="entry name" value="GDHRDH"/>
</dbReference>
<evidence type="ECO:0000256" key="4">
    <source>
        <dbReference type="ARBA" id="ARBA00026118"/>
    </source>
</evidence>
<evidence type="ECO:0000256" key="1">
    <source>
        <dbReference type="ARBA" id="ARBA00006484"/>
    </source>
</evidence>
<dbReference type="InterPro" id="IPR020904">
    <property type="entry name" value="Sc_DH/Rdtase_CS"/>
</dbReference>
<evidence type="ECO:0000313" key="7">
    <source>
        <dbReference type="Proteomes" id="UP001054837"/>
    </source>
</evidence>
<dbReference type="InterPro" id="IPR002347">
    <property type="entry name" value="SDR_fam"/>
</dbReference>
<keyword evidence="3" id="KW-0560">Oxidoreductase</keyword>
<evidence type="ECO:0000256" key="3">
    <source>
        <dbReference type="ARBA" id="ARBA00023002"/>
    </source>
</evidence>
<protein>
    <recommendedName>
        <fullName evidence="4">carbonyl reductase (NADPH)</fullName>
        <ecNumber evidence="4">1.1.1.184</ecNumber>
    </recommendedName>
</protein>
<keyword evidence="7" id="KW-1185">Reference proteome</keyword>
<gene>
    <name evidence="6" type="primary">Cbr1</name>
    <name evidence="6" type="ORF">CDAR_169381</name>
</gene>
<dbReference type="AlphaFoldDB" id="A0AAV4QKU5"/>
<dbReference type="SUPFAM" id="SSF51735">
    <property type="entry name" value="NAD(P)-binding Rossmann-fold domains"/>
    <property type="match status" value="1"/>
</dbReference>
<dbReference type="Gene3D" id="3.40.50.720">
    <property type="entry name" value="NAD(P)-binding Rossmann-like Domain"/>
    <property type="match status" value="1"/>
</dbReference>
<dbReference type="EMBL" id="BPLQ01004553">
    <property type="protein sequence ID" value="GIY08867.1"/>
    <property type="molecule type" value="Genomic_DNA"/>
</dbReference>
<comment type="caution">
    <text evidence="6">The sequence shown here is derived from an EMBL/GenBank/DDBJ whole genome shotgun (WGS) entry which is preliminary data.</text>
</comment>
<dbReference type="Proteomes" id="UP001054837">
    <property type="component" value="Unassembled WGS sequence"/>
</dbReference>
<name>A0AAV4QKU5_9ARAC</name>
<dbReference type="PANTHER" id="PTHR43963">
    <property type="entry name" value="CARBONYL REDUCTASE 1-RELATED"/>
    <property type="match status" value="1"/>
</dbReference>
<evidence type="ECO:0000256" key="2">
    <source>
        <dbReference type="ARBA" id="ARBA00022857"/>
    </source>
</evidence>
<keyword evidence="2" id="KW-0521">NADP</keyword>
<dbReference type="PANTHER" id="PTHR43963:SF4">
    <property type="entry name" value="CARBONYL REDUCTASE (NADPH)"/>
    <property type="match status" value="1"/>
</dbReference>
<dbReference type="InterPro" id="IPR036291">
    <property type="entry name" value="NAD(P)-bd_dom_sf"/>
</dbReference>
<accession>A0AAV4QKU5</accession>
<dbReference type="Pfam" id="PF00106">
    <property type="entry name" value="adh_short"/>
    <property type="match status" value="1"/>
</dbReference>
<dbReference type="GO" id="GO:0004090">
    <property type="term" value="F:carbonyl reductase (NADPH) activity"/>
    <property type="evidence" value="ECO:0007669"/>
    <property type="project" value="UniProtKB-EC"/>
</dbReference>
<proteinExistence type="inferred from homology"/>
<evidence type="ECO:0000256" key="5">
    <source>
        <dbReference type="RuleBase" id="RU000363"/>
    </source>
</evidence>
<dbReference type="PROSITE" id="PS00061">
    <property type="entry name" value="ADH_SHORT"/>
    <property type="match status" value="1"/>
</dbReference>
<organism evidence="6 7">
    <name type="scientific">Caerostris darwini</name>
    <dbReference type="NCBI Taxonomy" id="1538125"/>
    <lineage>
        <taxon>Eukaryota</taxon>
        <taxon>Metazoa</taxon>
        <taxon>Ecdysozoa</taxon>
        <taxon>Arthropoda</taxon>
        <taxon>Chelicerata</taxon>
        <taxon>Arachnida</taxon>
        <taxon>Araneae</taxon>
        <taxon>Araneomorphae</taxon>
        <taxon>Entelegynae</taxon>
        <taxon>Araneoidea</taxon>
        <taxon>Araneidae</taxon>
        <taxon>Caerostris</taxon>
    </lineage>
</organism>
<comment type="similarity">
    <text evidence="1 5">Belongs to the short-chain dehydrogenases/reductases (SDR) family.</text>
</comment>
<sequence>MLPWGVVWVTGSNKGIGFAIVKALCSKFDGDVFLTARNEERGKSAVEKLKAEGLNPKFYLLDIEDIESIKSLAAFIKSEYGGLDVLVNNAAIAYKMADTAPFAEQAENTTKINFFATYNVCQHLFPLLKPHARVVNVSSSAGQLSFIPDKNLQQKFLSESLTEEQLCDLMQQFVSDTKAGVHEKNGWGNRAYCVSKIGINALTFIQHRKFLEDSRPDIVVNAVHPGYVDTDMSSHKGVLTPEQGAEAPVYLALLPPNVETPRGEFVWNDKTVRSWIGEA</sequence>
<dbReference type="EC" id="1.1.1.184" evidence="4"/>
<dbReference type="CDD" id="cd05324">
    <property type="entry name" value="carb_red_PTCR-like_SDR_c"/>
    <property type="match status" value="1"/>
</dbReference>
<dbReference type="InterPro" id="IPR045313">
    <property type="entry name" value="CBR1-like"/>
</dbReference>
<reference evidence="6 7" key="1">
    <citation type="submission" date="2021-06" db="EMBL/GenBank/DDBJ databases">
        <title>Caerostris darwini draft genome.</title>
        <authorList>
            <person name="Kono N."/>
            <person name="Arakawa K."/>
        </authorList>
    </citation>
    <scope>NUCLEOTIDE SEQUENCE [LARGE SCALE GENOMIC DNA]</scope>
</reference>
<evidence type="ECO:0000313" key="6">
    <source>
        <dbReference type="EMBL" id="GIY08867.1"/>
    </source>
</evidence>
<dbReference type="PRINTS" id="PR00080">
    <property type="entry name" value="SDRFAMILY"/>
</dbReference>